<dbReference type="AlphaFoldDB" id="A0A1D8AEP2"/>
<dbReference type="Pfam" id="PF01381">
    <property type="entry name" value="HTH_3"/>
    <property type="match status" value="1"/>
</dbReference>
<keyword evidence="1" id="KW-0238">DNA-binding</keyword>
<organism evidence="3 4">
    <name type="scientific">Novosphingobium resinovorum</name>
    <dbReference type="NCBI Taxonomy" id="158500"/>
    <lineage>
        <taxon>Bacteria</taxon>
        <taxon>Pseudomonadati</taxon>
        <taxon>Pseudomonadota</taxon>
        <taxon>Alphaproteobacteria</taxon>
        <taxon>Sphingomonadales</taxon>
        <taxon>Sphingomonadaceae</taxon>
        <taxon>Novosphingobium</taxon>
    </lineage>
</organism>
<evidence type="ECO:0000313" key="3">
    <source>
        <dbReference type="EMBL" id="AOR80577.1"/>
    </source>
</evidence>
<dbReference type="OrthoDB" id="2959414at2"/>
<feature type="domain" description="HTH cro/C1-type" evidence="2">
    <location>
        <begin position="29"/>
        <end position="77"/>
    </location>
</feature>
<gene>
    <name evidence="3" type="ORF">BES08_27435</name>
</gene>
<dbReference type="InterPro" id="IPR050807">
    <property type="entry name" value="TransReg_Diox_bact_type"/>
</dbReference>
<dbReference type="SUPFAM" id="SSF47413">
    <property type="entry name" value="lambda repressor-like DNA-binding domains"/>
    <property type="match status" value="1"/>
</dbReference>
<dbReference type="SMART" id="SM00530">
    <property type="entry name" value="HTH_XRE"/>
    <property type="match status" value="1"/>
</dbReference>
<dbReference type="EMBL" id="CP017077">
    <property type="protein sequence ID" value="AOR80577.1"/>
    <property type="molecule type" value="Genomic_DNA"/>
</dbReference>
<evidence type="ECO:0000259" key="2">
    <source>
        <dbReference type="PROSITE" id="PS50943"/>
    </source>
</evidence>
<keyword evidence="3" id="KW-0614">Plasmid</keyword>
<accession>A0A1D8AEP2</accession>
<evidence type="ECO:0000256" key="1">
    <source>
        <dbReference type="ARBA" id="ARBA00023125"/>
    </source>
</evidence>
<reference evidence="4" key="1">
    <citation type="journal article" date="2017" name="J. Biotechnol.">
        <title>Complete genome sequence of Novosphingobium resinovorum SA1, a versatile xenobiotic-degrading bacterium capable of utilizing sulfanilic acid.</title>
        <authorList>
            <person name="Hegedus B."/>
            <person name="Kos P.B."/>
            <person name="Balint B."/>
            <person name="Maroti G."/>
            <person name="Gan H.M."/>
            <person name="Perei K."/>
            <person name="Rakhely G."/>
        </authorList>
    </citation>
    <scope>NUCLEOTIDE SEQUENCE [LARGE SCALE GENOMIC DNA]</scope>
    <source>
        <strain evidence="4">SA1</strain>
    </source>
</reference>
<dbReference type="InterPro" id="IPR001387">
    <property type="entry name" value="Cro/C1-type_HTH"/>
</dbReference>
<proteinExistence type="predicted"/>
<dbReference type="CDD" id="cd00093">
    <property type="entry name" value="HTH_XRE"/>
    <property type="match status" value="1"/>
</dbReference>
<dbReference type="Gene3D" id="1.10.260.40">
    <property type="entry name" value="lambda repressor-like DNA-binding domains"/>
    <property type="match status" value="1"/>
</dbReference>
<dbReference type="Proteomes" id="UP000094626">
    <property type="component" value="Plasmid pSA2"/>
</dbReference>
<dbReference type="GO" id="GO:0003677">
    <property type="term" value="F:DNA binding"/>
    <property type="evidence" value="ECO:0007669"/>
    <property type="project" value="UniProtKB-KW"/>
</dbReference>
<protein>
    <recommendedName>
        <fullName evidence="2">HTH cro/C1-type domain-containing protein</fullName>
    </recommendedName>
</protein>
<geneLocation type="plasmid" evidence="3 4">
    <name>pSA2</name>
</geneLocation>
<evidence type="ECO:0000313" key="4">
    <source>
        <dbReference type="Proteomes" id="UP000094626"/>
    </source>
</evidence>
<dbReference type="PROSITE" id="PS51257">
    <property type="entry name" value="PROKAR_LIPOPROTEIN"/>
    <property type="match status" value="1"/>
</dbReference>
<keyword evidence="4" id="KW-1185">Reference proteome</keyword>
<dbReference type="GO" id="GO:0005829">
    <property type="term" value="C:cytosol"/>
    <property type="evidence" value="ECO:0007669"/>
    <property type="project" value="TreeGrafter"/>
</dbReference>
<name>A0A1D8AEP2_9SPHN</name>
<dbReference type="PROSITE" id="PS50943">
    <property type="entry name" value="HTH_CROC1"/>
    <property type="match status" value="1"/>
</dbReference>
<dbReference type="GO" id="GO:0003700">
    <property type="term" value="F:DNA-binding transcription factor activity"/>
    <property type="evidence" value="ECO:0007669"/>
    <property type="project" value="TreeGrafter"/>
</dbReference>
<dbReference type="PANTHER" id="PTHR46797:SF1">
    <property type="entry name" value="METHYLPHOSPHONATE SYNTHASE"/>
    <property type="match status" value="1"/>
</dbReference>
<sequence length="89" mass="9657">MTRLYLSETDLTSPLHQALAVNLGTACASRKLTQGELSERSGVAASHISHIMHGRANPTLSTLQKMADVLEVTVIDLLTPISEKPRHPE</sequence>
<dbReference type="KEGG" id="nre:BES08_27435"/>
<dbReference type="PANTHER" id="PTHR46797">
    <property type="entry name" value="HTH-TYPE TRANSCRIPTIONAL REGULATOR"/>
    <property type="match status" value="1"/>
</dbReference>
<dbReference type="InterPro" id="IPR010982">
    <property type="entry name" value="Lambda_DNA-bd_dom_sf"/>
</dbReference>